<accession>K1SCZ4</accession>
<keyword evidence="2" id="KW-0812">Transmembrane</keyword>
<feature type="transmembrane region" description="Helical" evidence="2">
    <location>
        <begin position="7"/>
        <end position="26"/>
    </location>
</feature>
<organism evidence="3">
    <name type="scientific">human gut metagenome</name>
    <dbReference type="NCBI Taxonomy" id="408170"/>
    <lineage>
        <taxon>unclassified sequences</taxon>
        <taxon>metagenomes</taxon>
        <taxon>organismal metagenomes</taxon>
    </lineage>
</organism>
<proteinExistence type="predicted"/>
<dbReference type="EMBL" id="AJWY01011232">
    <property type="protein sequence ID" value="EKC53314.1"/>
    <property type="molecule type" value="Genomic_DNA"/>
</dbReference>
<evidence type="ECO:0000256" key="2">
    <source>
        <dbReference type="SAM" id="Phobius"/>
    </source>
</evidence>
<reference evidence="3" key="1">
    <citation type="journal article" date="2013" name="Environ. Microbiol.">
        <title>Microbiota from the distal guts of lean and obese adolescents exhibit partial functional redundancy besides clear differences in community structure.</title>
        <authorList>
            <person name="Ferrer M."/>
            <person name="Ruiz A."/>
            <person name="Lanza F."/>
            <person name="Haange S.B."/>
            <person name="Oberbach A."/>
            <person name="Till H."/>
            <person name="Bargiela R."/>
            <person name="Campoy C."/>
            <person name="Segura M.T."/>
            <person name="Richter M."/>
            <person name="von Bergen M."/>
            <person name="Seifert J."/>
            <person name="Suarez A."/>
        </authorList>
    </citation>
    <scope>NUCLEOTIDE SEQUENCE</scope>
</reference>
<keyword evidence="2" id="KW-1133">Transmembrane helix</keyword>
<dbReference type="AlphaFoldDB" id="K1SCZ4"/>
<feature type="region of interest" description="Disordered" evidence="1">
    <location>
        <begin position="40"/>
        <end position="60"/>
    </location>
</feature>
<evidence type="ECO:0000313" key="3">
    <source>
        <dbReference type="EMBL" id="EKC53314.1"/>
    </source>
</evidence>
<sequence>MKLSKSGIFLIVVLVIAIGLGVWVAIMTCDVLAKDPITMPDRGSAAGTPRPVQNADKPKEPDTFVISMVGDCTLASIQTGRDFDSYIDKNGTSWPFSGVVDYLDQDEFTLANLECTFSDEKLKSSS</sequence>
<name>K1SCZ4_9ZZZZ</name>
<feature type="non-terminal residue" evidence="3">
    <location>
        <position position="126"/>
    </location>
</feature>
<evidence type="ECO:0000256" key="1">
    <source>
        <dbReference type="SAM" id="MobiDB-lite"/>
    </source>
</evidence>
<gene>
    <name evidence="3" type="ORF">LEA_16439</name>
</gene>
<comment type="caution">
    <text evidence="3">The sequence shown here is derived from an EMBL/GenBank/DDBJ whole genome shotgun (WGS) entry which is preliminary data.</text>
</comment>
<protein>
    <submittedName>
        <fullName evidence="3">Uncharacterized protein</fullName>
    </submittedName>
</protein>
<keyword evidence="2" id="KW-0472">Membrane</keyword>